<dbReference type="Gene3D" id="1.10.1240.10">
    <property type="entry name" value="Methionine synthase domain"/>
    <property type="match status" value="1"/>
</dbReference>
<evidence type="ECO:0000313" key="7">
    <source>
        <dbReference type="EMBL" id="MBB4248824.1"/>
    </source>
</evidence>
<dbReference type="InterPro" id="IPR036724">
    <property type="entry name" value="Cobalamin-bd_sf"/>
</dbReference>
<dbReference type="AlphaFoldDB" id="A0A840G376"/>
<dbReference type="PANTHER" id="PTHR30204:SF69">
    <property type="entry name" value="MERR-FAMILY TRANSCRIPTIONAL REGULATOR"/>
    <property type="match status" value="1"/>
</dbReference>
<dbReference type="OrthoDB" id="9800334at2"/>
<dbReference type="GO" id="GO:0003700">
    <property type="term" value="F:DNA-binding transcription factor activity"/>
    <property type="evidence" value="ECO:0007669"/>
    <property type="project" value="InterPro"/>
</dbReference>
<keyword evidence="8" id="KW-1185">Reference proteome</keyword>
<dbReference type="GO" id="GO:0031419">
    <property type="term" value="F:cobalamin binding"/>
    <property type="evidence" value="ECO:0007669"/>
    <property type="project" value="InterPro"/>
</dbReference>
<dbReference type="SMART" id="SM00422">
    <property type="entry name" value="HTH_MERR"/>
    <property type="match status" value="1"/>
</dbReference>
<dbReference type="SUPFAM" id="SSF46955">
    <property type="entry name" value="Putative DNA-binding domain"/>
    <property type="match status" value="1"/>
</dbReference>
<reference evidence="7 8" key="1">
    <citation type="submission" date="2020-08" db="EMBL/GenBank/DDBJ databases">
        <title>Genome sequencing of Purple Non-Sulfur Bacteria from various extreme environments.</title>
        <authorList>
            <person name="Mayer M."/>
        </authorList>
    </citation>
    <scope>NUCLEOTIDE SEQUENCE [LARGE SCALE GENOMIC DNA]</scope>
    <source>
        <strain evidence="7 8">2761</strain>
    </source>
</reference>
<dbReference type="InterPro" id="IPR000551">
    <property type="entry name" value="MerR-type_HTH_dom"/>
</dbReference>
<dbReference type="InterPro" id="IPR003759">
    <property type="entry name" value="Cbl-bd_cap"/>
</dbReference>
<dbReference type="GO" id="GO:0003677">
    <property type="term" value="F:DNA binding"/>
    <property type="evidence" value="ECO:0007669"/>
    <property type="project" value="UniProtKB-KW"/>
</dbReference>
<feature type="domain" description="B12-binding" evidence="6">
    <location>
        <begin position="202"/>
        <end position="326"/>
    </location>
</feature>
<comment type="caution">
    <text evidence="7">The sequence shown here is derived from an EMBL/GenBank/DDBJ whole genome shotgun (WGS) entry which is preliminary data.</text>
</comment>
<dbReference type="InterPro" id="IPR006158">
    <property type="entry name" value="Cobalamin-bd"/>
</dbReference>
<keyword evidence="3" id="KW-0238">DNA-binding</keyword>
<dbReference type="CDD" id="cd01104">
    <property type="entry name" value="HTH_MlrA-CarA"/>
    <property type="match status" value="1"/>
</dbReference>
<evidence type="ECO:0000256" key="2">
    <source>
        <dbReference type="ARBA" id="ARBA00023015"/>
    </source>
</evidence>
<accession>A0A840G376</accession>
<dbReference type="InterPro" id="IPR036594">
    <property type="entry name" value="Meth_synthase_dom"/>
</dbReference>
<dbReference type="InterPro" id="IPR047057">
    <property type="entry name" value="MerR_fam"/>
</dbReference>
<dbReference type="GO" id="GO:0046872">
    <property type="term" value="F:metal ion binding"/>
    <property type="evidence" value="ECO:0007669"/>
    <property type="project" value="InterPro"/>
</dbReference>
<organism evidence="7 8">
    <name type="scientific">Rhodocyclus tenuis</name>
    <name type="common">Rhodospirillum tenue</name>
    <dbReference type="NCBI Taxonomy" id="1066"/>
    <lineage>
        <taxon>Bacteria</taxon>
        <taxon>Pseudomonadati</taxon>
        <taxon>Pseudomonadota</taxon>
        <taxon>Betaproteobacteria</taxon>
        <taxon>Rhodocyclales</taxon>
        <taxon>Rhodocyclaceae</taxon>
        <taxon>Rhodocyclus</taxon>
    </lineage>
</organism>
<gene>
    <name evidence="7" type="ORF">GGD90_003224</name>
</gene>
<evidence type="ECO:0000259" key="6">
    <source>
        <dbReference type="PROSITE" id="PS51332"/>
    </source>
</evidence>
<keyword evidence="4" id="KW-0804">Transcription</keyword>
<dbReference type="PROSITE" id="PS51332">
    <property type="entry name" value="B12_BINDING"/>
    <property type="match status" value="1"/>
</dbReference>
<dbReference type="Pfam" id="PF02607">
    <property type="entry name" value="B12-binding_2"/>
    <property type="match status" value="1"/>
</dbReference>
<dbReference type="EMBL" id="JACIGE010000014">
    <property type="protein sequence ID" value="MBB4248824.1"/>
    <property type="molecule type" value="Genomic_DNA"/>
</dbReference>
<dbReference type="PROSITE" id="PS50937">
    <property type="entry name" value="HTH_MERR_2"/>
    <property type="match status" value="1"/>
</dbReference>
<evidence type="ECO:0000256" key="3">
    <source>
        <dbReference type="ARBA" id="ARBA00023125"/>
    </source>
</evidence>
<dbReference type="Proteomes" id="UP000587070">
    <property type="component" value="Unassembled WGS sequence"/>
</dbReference>
<dbReference type="SUPFAM" id="SSF52242">
    <property type="entry name" value="Cobalamin (vitamin B12)-binding domain"/>
    <property type="match status" value="1"/>
</dbReference>
<dbReference type="PANTHER" id="PTHR30204">
    <property type="entry name" value="REDOX-CYCLING DRUG-SENSING TRANSCRIPTIONAL ACTIVATOR SOXR"/>
    <property type="match status" value="1"/>
</dbReference>
<evidence type="ECO:0000259" key="5">
    <source>
        <dbReference type="PROSITE" id="PS50937"/>
    </source>
</evidence>
<dbReference type="Pfam" id="PF13411">
    <property type="entry name" value="MerR_1"/>
    <property type="match status" value="1"/>
</dbReference>
<proteinExistence type="predicted"/>
<dbReference type="Gene3D" id="1.10.1660.10">
    <property type="match status" value="1"/>
</dbReference>
<feature type="domain" description="HTH merR-type" evidence="5">
    <location>
        <begin position="10"/>
        <end position="64"/>
    </location>
</feature>
<protein>
    <submittedName>
        <fullName evidence="7">Methanogenic corrinoid protein MtbC1</fullName>
    </submittedName>
</protein>
<name>A0A840G376_RHOTE</name>
<evidence type="ECO:0000313" key="8">
    <source>
        <dbReference type="Proteomes" id="UP000587070"/>
    </source>
</evidence>
<keyword evidence="1" id="KW-0678">Repressor</keyword>
<evidence type="ECO:0000256" key="4">
    <source>
        <dbReference type="ARBA" id="ARBA00023163"/>
    </source>
</evidence>
<dbReference type="InterPro" id="IPR009061">
    <property type="entry name" value="DNA-bd_dom_put_sf"/>
</dbReference>
<keyword evidence="2" id="KW-0805">Transcription regulation</keyword>
<evidence type="ECO:0000256" key="1">
    <source>
        <dbReference type="ARBA" id="ARBA00022491"/>
    </source>
</evidence>
<dbReference type="RefSeq" id="WP_153117696.1">
    <property type="nucleotide sequence ID" value="NZ_JACIGE010000014.1"/>
</dbReference>
<dbReference type="Gene3D" id="3.40.50.280">
    <property type="entry name" value="Cobalamin-binding domain"/>
    <property type="match status" value="1"/>
</dbReference>
<sequence>MSISRPPMNIGAVERDTGLGKDTLRVWERRYGFPTPARDAHGERLYSAEQVERLRLIKRLIDQGHRPGRLIGAGSEELTLLSAQSATTTAMPTPPGDIAVTTDDTPASAPSTASAAVSPLIDRVLAQVRGHDLPLLRQTLNQAMLRQGLHRFVVETVGPLNVAIGEAWMRGEIEVFEEHLYTEQITTLLRQAMASLPPAASAPRIVLTTVPDELHTLGLLMAQALLALDGASCIPLGTQTPLFDIAMAAKAHQAHIVALSFSASFPTRQVAPLVAQLRDMLPAQTELWIGGGGSERARAVSGVRVLSSLDAALVALDDWRRNAVLESATLAA</sequence>